<dbReference type="GO" id="GO:0016987">
    <property type="term" value="F:sigma factor activity"/>
    <property type="evidence" value="ECO:0007669"/>
    <property type="project" value="UniProtKB-UniRule"/>
</dbReference>
<dbReference type="InterPro" id="IPR007627">
    <property type="entry name" value="RNA_pol_sigma70_r2"/>
</dbReference>
<dbReference type="Gene3D" id="1.10.601.10">
    <property type="entry name" value="RNA Polymerase Primary Sigma Factor"/>
    <property type="match status" value="1"/>
</dbReference>
<dbReference type="InterPro" id="IPR000943">
    <property type="entry name" value="RNA_pol_sigma70"/>
</dbReference>
<name>A0A5C6BJW5_9PLAN</name>
<dbReference type="Gene3D" id="1.20.120.1810">
    <property type="match status" value="1"/>
</dbReference>
<dbReference type="HAMAP" id="MF_00963">
    <property type="entry name" value="Sigma70_RpoD_SigA"/>
    <property type="match status" value="1"/>
</dbReference>
<keyword evidence="5" id="KW-0963">Cytoplasm</keyword>
<evidence type="ECO:0000256" key="3">
    <source>
        <dbReference type="ARBA" id="ARBA00023125"/>
    </source>
</evidence>
<protein>
    <recommendedName>
        <fullName evidence="5">RNA polymerase sigma factor SigA</fullName>
    </recommendedName>
</protein>
<comment type="caution">
    <text evidence="9">The sequence shown here is derived from an EMBL/GenBank/DDBJ whole genome shotgun (WGS) entry which is preliminary data.</text>
</comment>
<dbReference type="InterPro" id="IPR007624">
    <property type="entry name" value="RNA_pol_sigma70_r3"/>
</dbReference>
<sequence length="563" mass="64793">MYHFNDKLMVLMEQGLSRGYITFQEVDQYLPDEGGSVDTVNELVLALEELGISVIEDPTIVKPRPTLSEPPPSDSTPVVTEEPSASLSSRDPIRMYLSQMGDIPLLSRTREIFLAKKIELTRRRFRRAILECDFSLRIAIDTLQKVFDGELPFERTLRTSETENVEKEQILGRMPHNLKTMARLMKQNADTFHQIQAGTASASRQRELATELIVSRRKTATLAEELSLRTQRLQPITKRMKQICDRMLDLQSQVVRMRKQTRHNPELQLAQRELDELMEMTLETPDSMLKRVEEVNRRFEAWTEAKQQLSGGNLRLVVSIAKKYRNRGLSFLDLIQEGNAGLMRGVEKYEYRRGYKFSTYATWWIRQAITRAVADHARTIRIPVHMFQSISTLKAKSEELRQRTGREPTSEELAEAVGLSTEETERIMKTWRHPISLDIPVGESEDSSFGDFLEDGAEVNPLDSATHELLKDKIGHVLKSLTYREREIIKLRYGLGDGYSYTLEETGRIFKVTRERIRQIESKALRKLQHHTRSNQLKGFVEDLPGQEFQNAEAEGEPVTADA</sequence>
<keyword evidence="10" id="KW-1185">Reference proteome</keyword>
<evidence type="ECO:0000256" key="5">
    <source>
        <dbReference type="HAMAP-Rule" id="MF_00963"/>
    </source>
</evidence>
<dbReference type="SUPFAM" id="SSF88946">
    <property type="entry name" value="Sigma2 domain of RNA polymerase sigma factors"/>
    <property type="match status" value="1"/>
</dbReference>
<dbReference type="RefSeq" id="WP_146369912.1">
    <property type="nucleotide sequence ID" value="NZ_SJPP01000001.1"/>
</dbReference>
<evidence type="ECO:0000256" key="4">
    <source>
        <dbReference type="ARBA" id="ARBA00023163"/>
    </source>
</evidence>
<dbReference type="GO" id="GO:0005737">
    <property type="term" value="C:cytoplasm"/>
    <property type="evidence" value="ECO:0007669"/>
    <property type="project" value="UniProtKB-SubCell"/>
</dbReference>
<reference evidence="9 10" key="1">
    <citation type="submission" date="2019-02" db="EMBL/GenBank/DDBJ databases">
        <title>Deep-cultivation of Planctomycetes and their phenomic and genomic characterization uncovers novel biology.</title>
        <authorList>
            <person name="Wiegand S."/>
            <person name="Jogler M."/>
            <person name="Boedeker C."/>
            <person name="Pinto D."/>
            <person name="Vollmers J."/>
            <person name="Rivas-Marin E."/>
            <person name="Kohn T."/>
            <person name="Peeters S.H."/>
            <person name="Heuer A."/>
            <person name="Rast P."/>
            <person name="Oberbeckmann S."/>
            <person name="Bunk B."/>
            <person name="Jeske O."/>
            <person name="Meyerdierks A."/>
            <person name="Storesund J.E."/>
            <person name="Kallscheuer N."/>
            <person name="Luecker S."/>
            <person name="Lage O.M."/>
            <person name="Pohl T."/>
            <person name="Merkel B.J."/>
            <person name="Hornburger P."/>
            <person name="Mueller R.-W."/>
            <person name="Bruemmer F."/>
            <person name="Labrenz M."/>
            <person name="Spormann A.M."/>
            <person name="Op Den Camp H."/>
            <person name="Overmann J."/>
            <person name="Amann R."/>
            <person name="Jetten M.S.M."/>
            <person name="Mascher T."/>
            <person name="Medema M.H."/>
            <person name="Devos D.P."/>
            <person name="Kaster A.-K."/>
            <person name="Ovreas L."/>
            <person name="Rohde M."/>
            <person name="Galperin M.Y."/>
            <person name="Jogler C."/>
        </authorList>
    </citation>
    <scope>NUCLEOTIDE SEQUENCE [LARGE SCALE GENOMIC DNA]</scope>
    <source>
        <strain evidence="9 10">CA54</strain>
    </source>
</reference>
<dbReference type="Pfam" id="PF03979">
    <property type="entry name" value="Sigma70_r1_1"/>
    <property type="match status" value="1"/>
</dbReference>
<dbReference type="InterPro" id="IPR042189">
    <property type="entry name" value="RNA_pol_sigma_70_r1_1_sf"/>
</dbReference>
<evidence type="ECO:0000256" key="2">
    <source>
        <dbReference type="ARBA" id="ARBA00023082"/>
    </source>
</evidence>
<dbReference type="InterPro" id="IPR014284">
    <property type="entry name" value="RNA_pol_sigma-70_dom"/>
</dbReference>
<dbReference type="InterPro" id="IPR007127">
    <property type="entry name" value="RNA_pol_sigma_70_r1_1"/>
</dbReference>
<dbReference type="InterPro" id="IPR036388">
    <property type="entry name" value="WH-like_DNA-bd_sf"/>
</dbReference>
<evidence type="ECO:0000256" key="1">
    <source>
        <dbReference type="ARBA" id="ARBA00023015"/>
    </source>
</evidence>
<dbReference type="GO" id="GO:0003677">
    <property type="term" value="F:DNA binding"/>
    <property type="evidence" value="ECO:0007669"/>
    <property type="project" value="UniProtKB-UniRule"/>
</dbReference>
<keyword evidence="1 5" id="KW-0805">Transcription regulation</keyword>
<feature type="compositionally biased region" description="Polar residues" evidence="6">
    <location>
        <begin position="75"/>
        <end position="85"/>
    </location>
</feature>
<comment type="function">
    <text evidence="5">Sigma factors are initiation factors that promote the attachment of RNA polymerase to specific initiation sites and are then released. This sigma factor is the primary sigma factor during exponential growth.</text>
</comment>
<dbReference type="InterPro" id="IPR013325">
    <property type="entry name" value="RNA_pol_sigma_r2"/>
</dbReference>
<organism evidence="9 10">
    <name type="scientific">Symmachiella macrocystis</name>
    <dbReference type="NCBI Taxonomy" id="2527985"/>
    <lineage>
        <taxon>Bacteria</taxon>
        <taxon>Pseudomonadati</taxon>
        <taxon>Planctomycetota</taxon>
        <taxon>Planctomycetia</taxon>
        <taxon>Planctomycetales</taxon>
        <taxon>Planctomycetaceae</taxon>
        <taxon>Symmachiella</taxon>
    </lineage>
</organism>
<dbReference type="PROSITE" id="PS00716">
    <property type="entry name" value="SIGMA70_2"/>
    <property type="match status" value="1"/>
</dbReference>
<dbReference type="AlphaFoldDB" id="A0A5C6BJW5"/>
<dbReference type="Pfam" id="PF04539">
    <property type="entry name" value="Sigma70_r3"/>
    <property type="match status" value="1"/>
</dbReference>
<feature type="region of interest" description="Sigma-70 factor domain-4" evidence="5">
    <location>
        <begin position="477"/>
        <end position="530"/>
    </location>
</feature>
<dbReference type="OrthoDB" id="9780321at2"/>
<dbReference type="InterPro" id="IPR013324">
    <property type="entry name" value="RNA_pol_sigma_r3/r4-like"/>
</dbReference>
<evidence type="ECO:0000313" key="10">
    <source>
        <dbReference type="Proteomes" id="UP000320735"/>
    </source>
</evidence>
<accession>A0A5C6BJW5</accession>
<feature type="region of interest" description="Sigma-70 factor domain-3" evidence="5">
    <location>
        <begin position="388"/>
        <end position="464"/>
    </location>
</feature>
<dbReference type="FunFam" id="1.10.601.10:FF:000001">
    <property type="entry name" value="RNA polymerase sigma factor SigA"/>
    <property type="match status" value="1"/>
</dbReference>
<keyword evidence="4 5" id="KW-0804">Transcription</keyword>
<feature type="region of interest" description="Disordered" evidence="6">
    <location>
        <begin position="61"/>
        <end position="85"/>
    </location>
</feature>
<keyword evidence="3 5" id="KW-0238">DNA-binding</keyword>
<dbReference type="InterPro" id="IPR028630">
    <property type="entry name" value="Sigma70_RpoD"/>
</dbReference>
<feature type="domain" description="RNA polymerase sigma-70" evidence="7">
    <location>
        <begin position="333"/>
        <end position="346"/>
    </location>
</feature>
<dbReference type="GO" id="GO:0006352">
    <property type="term" value="P:DNA-templated transcription initiation"/>
    <property type="evidence" value="ECO:0007669"/>
    <property type="project" value="UniProtKB-UniRule"/>
</dbReference>
<keyword evidence="2 5" id="KW-0731">Sigma factor</keyword>
<dbReference type="InterPro" id="IPR007630">
    <property type="entry name" value="RNA_pol_sigma70_r4"/>
</dbReference>
<dbReference type="Proteomes" id="UP000320735">
    <property type="component" value="Unassembled WGS sequence"/>
</dbReference>
<evidence type="ECO:0000259" key="8">
    <source>
        <dbReference type="PROSITE" id="PS00716"/>
    </source>
</evidence>
<comment type="subcellular location">
    <subcellularLocation>
        <location evidence="5">Cytoplasm</location>
    </subcellularLocation>
</comment>
<dbReference type="PRINTS" id="PR00046">
    <property type="entry name" value="SIGMA70FCT"/>
</dbReference>
<dbReference type="EMBL" id="SJPP01000001">
    <property type="protein sequence ID" value="TWU12443.1"/>
    <property type="molecule type" value="Genomic_DNA"/>
</dbReference>
<dbReference type="InterPro" id="IPR050239">
    <property type="entry name" value="Sigma-70_RNA_pol_init_factors"/>
</dbReference>
<dbReference type="NCBIfam" id="TIGR02937">
    <property type="entry name" value="sigma70-ECF"/>
    <property type="match status" value="1"/>
</dbReference>
<feature type="domain" description="RNA polymerase sigma-70" evidence="8">
    <location>
        <begin position="502"/>
        <end position="528"/>
    </location>
</feature>
<feature type="region of interest" description="Sigma-70 factor domain-2" evidence="5">
    <location>
        <begin position="309"/>
        <end position="379"/>
    </location>
</feature>
<dbReference type="Pfam" id="PF04545">
    <property type="entry name" value="Sigma70_r4"/>
    <property type="match status" value="1"/>
</dbReference>
<dbReference type="PANTHER" id="PTHR30603">
    <property type="entry name" value="RNA POLYMERASE SIGMA FACTOR RPO"/>
    <property type="match status" value="1"/>
</dbReference>
<dbReference type="Pfam" id="PF04542">
    <property type="entry name" value="Sigma70_r2"/>
    <property type="match status" value="1"/>
</dbReference>
<comment type="similarity">
    <text evidence="5">Belongs to the sigma-70 factor family. RpoD/SigA subfamily.</text>
</comment>
<feature type="short sequence motif" description="Interaction with polymerase core subunit RpoC" evidence="5">
    <location>
        <begin position="333"/>
        <end position="336"/>
    </location>
</feature>
<evidence type="ECO:0000313" key="9">
    <source>
        <dbReference type="EMBL" id="TWU12443.1"/>
    </source>
</evidence>
<feature type="DNA-binding region" description="H-T-H motif" evidence="5">
    <location>
        <begin position="503"/>
        <end position="522"/>
    </location>
</feature>
<evidence type="ECO:0000256" key="6">
    <source>
        <dbReference type="SAM" id="MobiDB-lite"/>
    </source>
</evidence>
<dbReference type="Gene3D" id="1.10.10.10">
    <property type="entry name" value="Winged helix-like DNA-binding domain superfamily/Winged helix DNA-binding domain"/>
    <property type="match status" value="2"/>
</dbReference>
<dbReference type="PANTHER" id="PTHR30603:SF60">
    <property type="entry name" value="RNA POLYMERASE SIGMA FACTOR RPOD"/>
    <property type="match status" value="1"/>
</dbReference>
<evidence type="ECO:0000259" key="7">
    <source>
        <dbReference type="PROSITE" id="PS00715"/>
    </source>
</evidence>
<proteinExistence type="inferred from homology"/>
<dbReference type="Gene3D" id="1.10.220.120">
    <property type="entry name" value="Sigma-70 factor, region 1.1"/>
    <property type="match status" value="1"/>
</dbReference>
<dbReference type="CDD" id="cd06171">
    <property type="entry name" value="Sigma70_r4"/>
    <property type="match status" value="1"/>
</dbReference>
<comment type="subunit">
    <text evidence="5">Interacts transiently with the RNA polymerase catalytic core.</text>
</comment>
<gene>
    <name evidence="9" type="primary">sigA_1</name>
    <name evidence="5" type="synonym">sigA</name>
    <name evidence="9" type="ORF">CA54_12670</name>
</gene>
<dbReference type="SUPFAM" id="SSF88659">
    <property type="entry name" value="Sigma3 and sigma4 domains of RNA polymerase sigma factors"/>
    <property type="match status" value="2"/>
</dbReference>
<dbReference type="PROSITE" id="PS00715">
    <property type="entry name" value="SIGMA70_1"/>
    <property type="match status" value="1"/>
</dbReference>
<dbReference type="Pfam" id="PF00140">
    <property type="entry name" value="Sigma70_r1_2"/>
    <property type="match status" value="1"/>
</dbReference>
<dbReference type="InterPro" id="IPR009042">
    <property type="entry name" value="RNA_pol_sigma70_r1_2"/>
</dbReference>